<dbReference type="InterPro" id="IPR000164">
    <property type="entry name" value="Histone_H3/CENP-A"/>
</dbReference>
<evidence type="ECO:0000256" key="7">
    <source>
        <dbReference type="ARBA" id="ARBA00023269"/>
    </source>
</evidence>
<evidence type="ECO:0000256" key="6">
    <source>
        <dbReference type="ARBA" id="ARBA00023242"/>
    </source>
</evidence>
<dbReference type="InterPro" id="IPR009072">
    <property type="entry name" value="Histone-fold"/>
</dbReference>
<dbReference type="PROSITE" id="PS00959">
    <property type="entry name" value="HISTONE_H3_2"/>
    <property type="match status" value="1"/>
</dbReference>
<dbReference type="PRINTS" id="PR00622">
    <property type="entry name" value="HISTONEH3"/>
</dbReference>
<dbReference type="Pfam" id="PF00125">
    <property type="entry name" value="Histone"/>
    <property type="match status" value="1"/>
</dbReference>
<feature type="domain" description="Core Histone H2A/H2B/H3" evidence="9">
    <location>
        <begin position="56"/>
        <end position="135"/>
    </location>
</feature>
<dbReference type="FunFam" id="1.10.20.10:FF:000085">
    <property type="entry name" value="Histone H3.2"/>
    <property type="match status" value="1"/>
</dbReference>
<keyword evidence="7" id="KW-0544">Nucleosome core</keyword>
<keyword evidence="5" id="KW-0238">DNA-binding</keyword>
<comment type="similarity">
    <text evidence="3">Belongs to the histone H3 family.</text>
</comment>
<dbReference type="GO" id="GO:0005634">
    <property type="term" value="C:nucleus"/>
    <property type="evidence" value="ECO:0007669"/>
    <property type="project" value="UniProtKB-SubCell"/>
</dbReference>
<dbReference type="PANTHER" id="PTHR11426">
    <property type="entry name" value="HISTONE H3"/>
    <property type="match status" value="1"/>
</dbReference>
<feature type="region of interest" description="Disordered" evidence="8">
    <location>
        <begin position="1"/>
        <end position="41"/>
    </location>
</feature>
<name>A0A061REI0_9CHLO</name>
<organism evidence="10">
    <name type="scientific">Tetraselmis sp. GSL018</name>
    <dbReference type="NCBI Taxonomy" id="582737"/>
    <lineage>
        <taxon>Eukaryota</taxon>
        <taxon>Viridiplantae</taxon>
        <taxon>Chlorophyta</taxon>
        <taxon>core chlorophytes</taxon>
        <taxon>Chlorodendrophyceae</taxon>
        <taxon>Chlorodendrales</taxon>
        <taxon>Chlorodendraceae</taxon>
        <taxon>Tetraselmis</taxon>
    </lineage>
</organism>
<dbReference type="SUPFAM" id="SSF47113">
    <property type="entry name" value="Histone-fold"/>
    <property type="match status" value="1"/>
</dbReference>
<dbReference type="AlphaFoldDB" id="A0A061REI0"/>
<dbReference type="EMBL" id="GBEZ01017131">
    <property type="protein sequence ID" value="JAC69179.1"/>
    <property type="molecule type" value="Transcribed_RNA"/>
</dbReference>
<dbReference type="GO" id="GO:0046982">
    <property type="term" value="F:protein heterodimerization activity"/>
    <property type="evidence" value="ECO:0007669"/>
    <property type="project" value="InterPro"/>
</dbReference>
<feature type="compositionally biased region" description="Polar residues" evidence="8">
    <location>
        <begin position="9"/>
        <end position="19"/>
    </location>
</feature>
<protein>
    <submittedName>
        <fullName evidence="10">Histone h3</fullName>
    </submittedName>
</protein>
<dbReference type="SMART" id="SM00428">
    <property type="entry name" value="H3"/>
    <property type="match status" value="1"/>
</dbReference>
<evidence type="ECO:0000256" key="4">
    <source>
        <dbReference type="ARBA" id="ARBA00022454"/>
    </source>
</evidence>
<evidence type="ECO:0000256" key="3">
    <source>
        <dbReference type="ARBA" id="ARBA00010343"/>
    </source>
</evidence>
<sequence>MARTKQTARKSTGLSTTKKMSLKSLRKADLQRRPTPGSSQEAVARAVRKTRKFRRGTKALREIRRYQKSTELLMRKKPFQRLVREIAEQQVGASQIRWQKSAVLALQEATEAYMVGLFEDTNLAAIHARRVTIMCAQLSSPLLVLIFWNQWQNRYLSSPERL</sequence>
<dbReference type="GO" id="GO:0000786">
    <property type="term" value="C:nucleosome"/>
    <property type="evidence" value="ECO:0007669"/>
    <property type="project" value="UniProtKB-KW"/>
</dbReference>
<dbReference type="GO" id="GO:0030527">
    <property type="term" value="F:structural constituent of chromatin"/>
    <property type="evidence" value="ECO:0007669"/>
    <property type="project" value="InterPro"/>
</dbReference>
<gene>
    <name evidence="10" type="ORF">TSPGSL018_6989</name>
</gene>
<keyword evidence="4" id="KW-0158">Chromosome</keyword>
<reference evidence="10" key="1">
    <citation type="submission" date="2014-05" db="EMBL/GenBank/DDBJ databases">
        <title>The transcriptome of the halophilic microalga Tetraselmis sp. GSL018 isolated from the Great Salt Lake, Utah.</title>
        <authorList>
            <person name="Jinkerson R.E."/>
            <person name="D'Adamo S."/>
            <person name="Posewitz M.C."/>
        </authorList>
    </citation>
    <scope>NUCLEOTIDE SEQUENCE</scope>
    <source>
        <strain evidence="10">GSL018</strain>
    </source>
</reference>
<dbReference type="GO" id="GO:0003677">
    <property type="term" value="F:DNA binding"/>
    <property type="evidence" value="ECO:0007669"/>
    <property type="project" value="UniProtKB-KW"/>
</dbReference>
<evidence type="ECO:0000256" key="5">
    <source>
        <dbReference type="ARBA" id="ARBA00023125"/>
    </source>
</evidence>
<evidence type="ECO:0000256" key="1">
    <source>
        <dbReference type="ARBA" id="ARBA00004123"/>
    </source>
</evidence>
<dbReference type="Gene3D" id="1.10.20.10">
    <property type="entry name" value="Histone, subunit A"/>
    <property type="match status" value="1"/>
</dbReference>
<dbReference type="InterPro" id="IPR007125">
    <property type="entry name" value="H2A/H2B/H3"/>
</dbReference>
<keyword evidence="6" id="KW-0539">Nucleus</keyword>
<comment type="subcellular location">
    <subcellularLocation>
        <location evidence="2">Chromosome</location>
    </subcellularLocation>
    <subcellularLocation>
        <location evidence="1">Nucleus</location>
    </subcellularLocation>
</comment>
<evidence type="ECO:0000256" key="8">
    <source>
        <dbReference type="SAM" id="MobiDB-lite"/>
    </source>
</evidence>
<dbReference type="CDD" id="cd22911">
    <property type="entry name" value="HFD_H3"/>
    <property type="match status" value="1"/>
</dbReference>
<proteinExistence type="inferred from homology"/>
<evidence type="ECO:0000259" key="9">
    <source>
        <dbReference type="Pfam" id="PF00125"/>
    </source>
</evidence>
<evidence type="ECO:0000256" key="2">
    <source>
        <dbReference type="ARBA" id="ARBA00004286"/>
    </source>
</evidence>
<accession>A0A061REI0</accession>
<evidence type="ECO:0000313" key="10">
    <source>
        <dbReference type="EMBL" id="JAC69179.1"/>
    </source>
</evidence>